<dbReference type="VEuPathDB" id="VectorBase:AATE019156"/>
<proteinExistence type="predicted"/>
<feature type="region of interest" description="Disordered" evidence="1">
    <location>
        <begin position="1"/>
        <end position="34"/>
    </location>
</feature>
<name>A0A182JJD2_ANOAO</name>
<evidence type="ECO:0000313" key="2">
    <source>
        <dbReference type="EnsemblMetazoa" id="AATE019156-PA.1"/>
    </source>
</evidence>
<dbReference type="EnsemblMetazoa" id="AATE019156-RA">
    <property type="protein sequence ID" value="AATE019156-PA.1"/>
    <property type="gene ID" value="AATE019156"/>
</dbReference>
<protein>
    <submittedName>
        <fullName evidence="2">Uncharacterized protein</fullName>
    </submittedName>
</protein>
<sequence length="288" mass="31610">MEEPILPLIGIDPDQGRRADHDEQHHHERSVHPQVQRDLVANAGVQYQENDPGHGRGDAQVGLKLQLTGRQLGRTVRGQIAELVLPVLLGRDEKVPRDHRRHAHQVEYCVGVVVLVGRRDPVLLAARDDACFRGVVLFRRIGNVAAGGVDGARVVRVQERVAVRFPIVRVLQQGPGLNQFRQTALRVRQSGTGGYNGIPVKVDEEGELFLIAPGSLRTRTPSGLANGDVRLGPGYLADWERLAVPSGVNERTNEASKDALRARIPVPMHVESLARPDEASANLNLIEE</sequence>
<organism evidence="2">
    <name type="scientific">Anopheles atroparvus</name>
    <name type="common">European mosquito</name>
    <dbReference type="NCBI Taxonomy" id="41427"/>
    <lineage>
        <taxon>Eukaryota</taxon>
        <taxon>Metazoa</taxon>
        <taxon>Ecdysozoa</taxon>
        <taxon>Arthropoda</taxon>
        <taxon>Hexapoda</taxon>
        <taxon>Insecta</taxon>
        <taxon>Pterygota</taxon>
        <taxon>Neoptera</taxon>
        <taxon>Endopterygota</taxon>
        <taxon>Diptera</taxon>
        <taxon>Nematocera</taxon>
        <taxon>Culicoidea</taxon>
        <taxon>Culicidae</taxon>
        <taxon>Anophelinae</taxon>
        <taxon>Anopheles</taxon>
    </lineage>
</organism>
<evidence type="ECO:0000256" key="1">
    <source>
        <dbReference type="SAM" id="MobiDB-lite"/>
    </source>
</evidence>
<reference evidence="2" key="1">
    <citation type="submission" date="2022-08" db="UniProtKB">
        <authorList>
            <consortium name="EnsemblMetazoa"/>
        </authorList>
    </citation>
    <scope>IDENTIFICATION</scope>
    <source>
        <strain evidence="2">EBRO</strain>
    </source>
</reference>
<accession>A0A182JJD2</accession>
<feature type="compositionally biased region" description="Basic and acidic residues" evidence="1">
    <location>
        <begin position="14"/>
        <end position="26"/>
    </location>
</feature>
<dbReference type="AlphaFoldDB" id="A0A182JJD2"/>